<dbReference type="Proteomes" id="UP000094336">
    <property type="component" value="Unassembled WGS sequence"/>
</dbReference>
<evidence type="ECO:0000256" key="12">
    <source>
        <dbReference type="PROSITE-ProRule" id="PRU00042"/>
    </source>
</evidence>
<dbReference type="InterPro" id="IPR057634">
    <property type="entry name" value="PAH_ZNF598/HEL2"/>
</dbReference>
<dbReference type="InterPro" id="IPR056437">
    <property type="entry name" value="Znf-C2H2_ZNF598/HEL2"/>
</dbReference>
<feature type="region of interest" description="Disordered" evidence="13">
    <location>
        <begin position="585"/>
        <end position="630"/>
    </location>
</feature>
<feature type="region of interest" description="Disordered" evidence="13">
    <location>
        <begin position="1"/>
        <end position="33"/>
    </location>
</feature>
<keyword evidence="6" id="KW-0597">Phosphoprotein</keyword>
<dbReference type="GO" id="GO:1990116">
    <property type="term" value="P:ribosome-associated ubiquitin-dependent protein catabolic process"/>
    <property type="evidence" value="ECO:0007669"/>
    <property type="project" value="EnsemblFungi"/>
</dbReference>
<proteinExistence type="inferred from homology"/>
<feature type="compositionally biased region" description="Low complexity" evidence="13">
    <location>
        <begin position="463"/>
        <end position="473"/>
    </location>
</feature>
<evidence type="ECO:0000313" key="16">
    <source>
        <dbReference type="EMBL" id="ODQ81855.1"/>
    </source>
</evidence>
<name>A0A1E3QW12_9ASCO</name>
<comment type="catalytic activity">
    <reaction evidence="1">
        <text>S-ubiquitinyl-[E2 ubiquitin-conjugating enzyme]-L-cysteine + [acceptor protein]-L-lysine = [E2 ubiquitin-conjugating enzyme]-L-cysteine + N(6)-ubiquitinyl-[acceptor protein]-L-lysine.</text>
        <dbReference type="EC" id="2.3.2.27"/>
    </reaction>
</comment>
<evidence type="ECO:0000256" key="6">
    <source>
        <dbReference type="ARBA" id="ARBA00022553"/>
    </source>
</evidence>
<dbReference type="GO" id="GO:0070181">
    <property type="term" value="F:small ribosomal subunit rRNA binding"/>
    <property type="evidence" value="ECO:0007669"/>
    <property type="project" value="EnsemblFungi"/>
</dbReference>
<evidence type="ECO:0000259" key="15">
    <source>
        <dbReference type="PROSITE" id="PS50157"/>
    </source>
</evidence>
<dbReference type="GO" id="GO:0061630">
    <property type="term" value="F:ubiquitin protein ligase activity"/>
    <property type="evidence" value="ECO:0007669"/>
    <property type="project" value="UniProtKB-EC"/>
</dbReference>
<dbReference type="GO" id="GO:0072344">
    <property type="term" value="P:rescue of stalled ribosome"/>
    <property type="evidence" value="ECO:0007669"/>
    <property type="project" value="EnsemblFungi"/>
</dbReference>
<evidence type="ECO:0000256" key="11">
    <source>
        <dbReference type="ARBA" id="ARBA00035113"/>
    </source>
</evidence>
<accession>A0A1E3QW12</accession>
<comment type="similarity">
    <text evidence="11">Belongs to the ZNF598/HEL2 family.</text>
</comment>
<evidence type="ECO:0000256" key="7">
    <source>
        <dbReference type="ARBA" id="ARBA00022679"/>
    </source>
</evidence>
<dbReference type="GO" id="GO:0043022">
    <property type="term" value="F:ribosome binding"/>
    <property type="evidence" value="ECO:0007669"/>
    <property type="project" value="TreeGrafter"/>
</dbReference>
<reference evidence="17" key="1">
    <citation type="submission" date="2016-05" db="EMBL/GenBank/DDBJ databases">
        <title>Comparative genomics of biotechnologically important yeasts.</title>
        <authorList>
            <consortium name="DOE Joint Genome Institute"/>
            <person name="Riley R."/>
            <person name="Haridas S."/>
            <person name="Wolfe K.H."/>
            <person name="Lopes M.R."/>
            <person name="Hittinger C.T."/>
            <person name="Goker M."/>
            <person name="Salamov A."/>
            <person name="Wisecaver J."/>
            <person name="Long T.M."/>
            <person name="Aerts A.L."/>
            <person name="Barry K."/>
            <person name="Choi C."/>
            <person name="Clum A."/>
            <person name="Coughlan A.Y."/>
            <person name="Deshpande S."/>
            <person name="Douglass A.P."/>
            <person name="Hanson S.J."/>
            <person name="Klenk H.-P."/>
            <person name="Labutti K."/>
            <person name="Lapidus A."/>
            <person name="Lindquist E."/>
            <person name="Lipzen A."/>
            <person name="Meier-Kolthoff J.P."/>
            <person name="Ohm R.A."/>
            <person name="Otillar R.P."/>
            <person name="Pangilinan J."/>
            <person name="Peng Y."/>
            <person name="Rokas A."/>
            <person name="Rosa C.A."/>
            <person name="Scheuner C."/>
            <person name="Sibirny A.A."/>
            <person name="Slot J.C."/>
            <person name="Stielow J.B."/>
            <person name="Sun H."/>
            <person name="Kurtzman C.P."/>
            <person name="Blackwell M."/>
            <person name="Grigoriev I.V."/>
            <person name="Jeffries T.W."/>
        </authorList>
    </citation>
    <scope>NUCLEOTIDE SEQUENCE [LARGE SCALE GENOMIC DNA]</scope>
    <source>
        <strain evidence="17">NRRL Y-12698</strain>
    </source>
</reference>
<protein>
    <recommendedName>
        <fullName evidence="4">RING-type E3 ubiquitin transferase</fullName>
        <ecNumber evidence="4">2.3.2.27</ecNumber>
    </recommendedName>
</protein>
<dbReference type="InterPro" id="IPR001841">
    <property type="entry name" value="Znf_RING"/>
</dbReference>
<evidence type="ECO:0000256" key="8">
    <source>
        <dbReference type="ARBA" id="ARBA00022723"/>
    </source>
</evidence>
<evidence type="ECO:0000256" key="9">
    <source>
        <dbReference type="ARBA" id="ARBA00022771"/>
    </source>
</evidence>
<organism evidence="16 17">
    <name type="scientific">Babjeviella inositovora NRRL Y-12698</name>
    <dbReference type="NCBI Taxonomy" id="984486"/>
    <lineage>
        <taxon>Eukaryota</taxon>
        <taxon>Fungi</taxon>
        <taxon>Dikarya</taxon>
        <taxon>Ascomycota</taxon>
        <taxon>Saccharomycotina</taxon>
        <taxon>Pichiomycetes</taxon>
        <taxon>Serinales incertae sedis</taxon>
        <taxon>Babjeviella</taxon>
    </lineage>
</organism>
<dbReference type="GO" id="GO:0036205">
    <property type="term" value="P:histone catabolic process"/>
    <property type="evidence" value="ECO:0007669"/>
    <property type="project" value="EnsemblFungi"/>
</dbReference>
<dbReference type="STRING" id="984486.A0A1E3QW12"/>
<evidence type="ECO:0000313" key="17">
    <source>
        <dbReference type="Proteomes" id="UP000094336"/>
    </source>
</evidence>
<dbReference type="GO" id="GO:0070534">
    <property type="term" value="P:protein K63-linked ubiquitination"/>
    <property type="evidence" value="ECO:0007669"/>
    <property type="project" value="EnsemblFungi"/>
</dbReference>
<feature type="compositionally biased region" description="Low complexity" evidence="13">
    <location>
        <begin position="309"/>
        <end position="327"/>
    </location>
</feature>
<evidence type="ECO:0000259" key="14">
    <source>
        <dbReference type="PROSITE" id="PS50089"/>
    </source>
</evidence>
<dbReference type="CDD" id="cd16615">
    <property type="entry name" value="RING-HC_ZNF598"/>
    <property type="match status" value="1"/>
</dbReference>
<feature type="compositionally biased region" description="Basic and acidic residues" evidence="13">
    <location>
        <begin position="13"/>
        <end position="28"/>
    </location>
</feature>
<dbReference type="PROSITE" id="PS00028">
    <property type="entry name" value="ZINC_FINGER_C2H2_1"/>
    <property type="match status" value="1"/>
</dbReference>
<dbReference type="AlphaFoldDB" id="A0A1E3QW12"/>
<evidence type="ECO:0000256" key="3">
    <source>
        <dbReference type="ARBA" id="ARBA00004906"/>
    </source>
</evidence>
<dbReference type="SMART" id="SM00355">
    <property type="entry name" value="ZnF_C2H2"/>
    <property type="match status" value="5"/>
</dbReference>
<dbReference type="GO" id="GO:0061157">
    <property type="term" value="P:mRNA destabilization"/>
    <property type="evidence" value="ECO:0007669"/>
    <property type="project" value="EnsemblFungi"/>
</dbReference>
<keyword evidence="10" id="KW-0862">Zinc</keyword>
<sequence length="638" mass="70893">MSSNPARRRAPRKEKSDKVHTNGWRRNETTGTETEALDESEQCLICAERIEIAAYSPCNHVTCHKCTFRQRALYGKKTCLVCRTENATLVFSEDGTKSYDAFSAGDFVDHSEKFGISFTSHYARDATLGLLDFACVKCGEKFANFKKLNAHVKEAHQLEYCHLCGTQKKAFLSELRLYTRHQLQKHLSAGDESGFTGHPACKFCSGMRFYSDDEWNDHMKKSHERCHICDKLDPQKPQYFKNYDAVWRHFEDQHFTCGVSTCREAKFVVFQDEFELQLHMSKEHPSLIGNSFTLGGARGFRSGLSTFQPNASNSSSSSRAPSRSSNRGPEEVVDSFETKQMRLEERARHYLNYATRDFETFTRTNAAYKSGDVSLKQLLKTYNELFTTEQSDIALLLKELAELYPASSPKRSALLDAMNDLQKHIQQEEQFPAFPGSDESLLSDTASWRNKSSKKSASLLAFPPLPASPSSRPAAPPARPVVGKGSAQKFPPLAGGTQPKSIFAPTPTPPIRYTTVIKKGSGYIKPQVNTSQASASYKPSYLTAKPKSASPSPSPTPILSVDGLNLGVSSKKTVLDDPKFPSLPVSTKKPIPRVNPISIDPSNWGKKVPAPAPAPVPAEENKGKKKKGKKQILFQIGI</sequence>
<feature type="compositionally biased region" description="Basic residues" evidence="13">
    <location>
        <begin position="1"/>
        <end position="12"/>
    </location>
</feature>
<evidence type="ECO:0000256" key="2">
    <source>
        <dbReference type="ARBA" id="ARBA00004496"/>
    </source>
</evidence>
<evidence type="ECO:0000256" key="4">
    <source>
        <dbReference type="ARBA" id="ARBA00012483"/>
    </source>
</evidence>
<feature type="domain" description="RING-type" evidence="14">
    <location>
        <begin position="43"/>
        <end position="83"/>
    </location>
</feature>
<evidence type="ECO:0000256" key="10">
    <source>
        <dbReference type="ARBA" id="ARBA00022833"/>
    </source>
</evidence>
<dbReference type="RefSeq" id="XP_018987183.1">
    <property type="nucleotide sequence ID" value="XM_019128048.1"/>
</dbReference>
<dbReference type="Pfam" id="PF25447">
    <property type="entry name" value="RING_ZNF598"/>
    <property type="match status" value="1"/>
</dbReference>
<dbReference type="PANTHER" id="PTHR22938:SF0">
    <property type="entry name" value="E3 UBIQUITIN-PROTEIN LIGASE ZNF598"/>
    <property type="match status" value="1"/>
</dbReference>
<dbReference type="GO" id="GO:0170011">
    <property type="term" value="F:stalled ribosome sensor activity"/>
    <property type="evidence" value="ECO:0007669"/>
    <property type="project" value="EnsemblFungi"/>
</dbReference>
<gene>
    <name evidence="16" type="ORF">BABINDRAFT_160086</name>
</gene>
<dbReference type="GO" id="GO:0070651">
    <property type="term" value="P:nonfunctional rRNA decay"/>
    <property type="evidence" value="ECO:0007669"/>
    <property type="project" value="EnsemblFungi"/>
</dbReference>
<dbReference type="EC" id="2.3.2.27" evidence="4"/>
<keyword evidence="8" id="KW-0479">Metal-binding</keyword>
<feature type="region of interest" description="Disordered" evidence="13">
    <location>
        <begin position="463"/>
        <end position="507"/>
    </location>
</feature>
<evidence type="ECO:0000256" key="13">
    <source>
        <dbReference type="SAM" id="MobiDB-lite"/>
    </source>
</evidence>
<dbReference type="InterPro" id="IPR041888">
    <property type="entry name" value="RING-HC_ZNF598/HEL2"/>
</dbReference>
<dbReference type="Gene3D" id="3.30.40.10">
    <property type="entry name" value="Zinc/RING finger domain, C3HC4 (zinc finger)"/>
    <property type="match status" value="1"/>
</dbReference>
<feature type="domain" description="C2H2-type" evidence="15">
    <location>
        <begin position="133"/>
        <end position="161"/>
    </location>
</feature>
<keyword evidence="17" id="KW-1185">Reference proteome</keyword>
<keyword evidence="7" id="KW-0808">Transferase</keyword>
<dbReference type="GeneID" id="30145901"/>
<dbReference type="PROSITE" id="PS50157">
    <property type="entry name" value="ZINC_FINGER_C2H2_2"/>
    <property type="match status" value="1"/>
</dbReference>
<keyword evidence="9 12" id="KW-0863">Zinc-finger</keyword>
<dbReference type="InterPro" id="IPR013083">
    <property type="entry name" value="Znf_RING/FYVE/PHD"/>
</dbReference>
<dbReference type="InterPro" id="IPR013087">
    <property type="entry name" value="Znf_C2H2_type"/>
</dbReference>
<dbReference type="GO" id="GO:0022626">
    <property type="term" value="C:cytosolic ribosome"/>
    <property type="evidence" value="ECO:0007669"/>
    <property type="project" value="EnsemblFungi"/>
</dbReference>
<evidence type="ECO:0000256" key="1">
    <source>
        <dbReference type="ARBA" id="ARBA00000900"/>
    </source>
</evidence>
<dbReference type="GO" id="GO:0008270">
    <property type="term" value="F:zinc ion binding"/>
    <property type="evidence" value="ECO:0007669"/>
    <property type="project" value="UniProtKB-KW"/>
</dbReference>
<dbReference type="InterPro" id="IPR044288">
    <property type="entry name" value="ZNF598/HEL2"/>
</dbReference>
<dbReference type="GO" id="GO:0070966">
    <property type="term" value="P:nuclear-transcribed mRNA catabolic process, no-go decay"/>
    <property type="evidence" value="ECO:0007669"/>
    <property type="project" value="EnsemblFungi"/>
</dbReference>
<comment type="subcellular location">
    <subcellularLocation>
        <location evidence="2">Cytoplasm</location>
    </subcellularLocation>
</comment>
<dbReference type="PANTHER" id="PTHR22938">
    <property type="entry name" value="ZINC FINGER PROTEIN 598"/>
    <property type="match status" value="1"/>
</dbReference>
<dbReference type="PROSITE" id="PS50089">
    <property type="entry name" value="ZF_RING_2"/>
    <property type="match status" value="1"/>
</dbReference>
<feature type="region of interest" description="Disordered" evidence="13">
    <location>
        <begin position="305"/>
        <end position="335"/>
    </location>
</feature>
<dbReference type="SUPFAM" id="SSF57850">
    <property type="entry name" value="RING/U-box"/>
    <property type="match status" value="1"/>
</dbReference>
<dbReference type="Pfam" id="PF23202">
    <property type="entry name" value="PAH_ZNF598"/>
    <property type="match status" value="1"/>
</dbReference>
<dbReference type="EMBL" id="KV454427">
    <property type="protein sequence ID" value="ODQ81855.1"/>
    <property type="molecule type" value="Genomic_DNA"/>
</dbReference>
<dbReference type="OrthoDB" id="3838338at2759"/>
<comment type="pathway">
    <text evidence="3">Protein modification; protein ubiquitination.</text>
</comment>
<dbReference type="Pfam" id="PF23230">
    <property type="entry name" value="zf-C2H2_13"/>
    <property type="match status" value="1"/>
</dbReference>
<evidence type="ECO:0000256" key="5">
    <source>
        <dbReference type="ARBA" id="ARBA00022490"/>
    </source>
</evidence>
<keyword evidence="5" id="KW-0963">Cytoplasm</keyword>